<organism evidence="1">
    <name type="scientific">Nippostrongylus brasiliensis</name>
    <name type="common">Rat hookworm</name>
    <dbReference type="NCBI Taxonomy" id="27835"/>
    <lineage>
        <taxon>Eukaryota</taxon>
        <taxon>Metazoa</taxon>
        <taxon>Ecdysozoa</taxon>
        <taxon>Nematoda</taxon>
        <taxon>Chromadorea</taxon>
        <taxon>Rhabditida</taxon>
        <taxon>Rhabditina</taxon>
        <taxon>Rhabditomorpha</taxon>
        <taxon>Strongyloidea</taxon>
        <taxon>Heligmosomidae</taxon>
        <taxon>Nippostrongylus</taxon>
    </lineage>
</organism>
<sequence length="126" mass="14078">MSRGIFLRVCDIISHNNLERVKKVVVHTYYAFTNTPHHRCKCISSQGVVVAAASREAKKYEVSGGIAEEVLTSIITVIAYNGQPKVTGSFYRIFKFQSCTLYGSKQRRDHITSAYARHSPQVVGTP</sequence>
<evidence type="ECO:0000313" key="1">
    <source>
        <dbReference type="WBParaSite" id="NBR_0001970601-mRNA-1"/>
    </source>
</evidence>
<dbReference type="AlphaFoldDB" id="A0A0N4YR34"/>
<dbReference type="WBParaSite" id="NBR_0001970601-mRNA-1">
    <property type="protein sequence ID" value="NBR_0001970601-mRNA-1"/>
    <property type="gene ID" value="NBR_0001970601"/>
</dbReference>
<protein>
    <submittedName>
        <fullName evidence="1">NTF2 domain-containing protein</fullName>
    </submittedName>
</protein>
<name>A0A0N4YR34_NIPBR</name>
<accession>A0A0N4YR34</accession>
<proteinExistence type="predicted"/>
<reference evidence="1" key="1">
    <citation type="submission" date="2017-02" db="UniProtKB">
        <authorList>
            <consortium name="WormBaseParasite"/>
        </authorList>
    </citation>
    <scope>IDENTIFICATION</scope>
</reference>